<dbReference type="EMBL" id="CP015098">
    <property type="protein sequence ID" value="AMW12206.1"/>
    <property type="molecule type" value="Genomic_DNA"/>
</dbReference>
<name>A0A143C3X7_9ACTN</name>
<evidence type="ECO:0000313" key="2">
    <source>
        <dbReference type="EMBL" id="AMW12206.1"/>
    </source>
</evidence>
<reference evidence="3" key="1">
    <citation type="submission" date="2016-04" db="EMBL/GenBank/DDBJ databases">
        <authorList>
            <person name="Zhang B."/>
        </authorList>
    </citation>
    <scope>NUCLEOTIDE SEQUENCE [LARGE SCALE GENOMIC DNA]</scope>
    <source>
        <strain evidence="3">S10</strain>
    </source>
</reference>
<sequence>MRSSARNLSKSSGGTSRARARHEQSPALRAHWLLLALALTLTLPLIFALLVFEGWTQHEVDAAKARSPCTDPVPDAAAKGGPVIGINRGGIRTGAMPARTVTLTSDGGPDPVWTPRLLDQLRRLFEGLRKAAGGGGRQLNVSVADPDLRTSKGSAVKSDGRRARALFEALREDRPPG</sequence>
<evidence type="ECO:0000313" key="3">
    <source>
        <dbReference type="Proteomes" id="UP000076096"/>
    </source>
</evidence>
<dbReference type="AlphaFoldDB" id="A0A143C3X7"/>
<feature type="region of interest" description="Disordered" evidence="1">
    <location>
        <begin position="1"/>
        <end position="22"/>
    </location>
</feature>
<evidence type="ECO:0000256" key="1">
    <source>
        <dbReference type="SAM" id="MobiDB-lite"/>
    </source>
</evidence>
<dbReference type="Proteomes" id="UP000076096">
    <property type="component" value="Chromosome"/>
</dbReference>
<protein>
    <submittedName>
        <fullName evidence="2">Uncharacterized protein</fullName>
    </submittedName>
</protein>
<feature type="compositionally biased region" description="Polar residues" evidence="1">
    <location>
        <begin position="1"/>
        <end position="15"/>
    </location>
</feature>
<proteinExistence type="predicted"/>
<accession>A0A143C3X7</accession>
<dbReference type="STRING" id="1783515.A4E84_23545"/>
<dbReference type="KEGG" id="stsi:A4E84_23545"/>
<organism evidence="2 3">
    <name type="scientific">Streptomyces qaidamensis</name>
    <dbReference type="NCBI Taxonomy" id="1783515"/>
    <lineage>
        <taxon>Bacteria</taxon>
        <taxon>Bacillati</taxon>
        <taxon>Actinomycetota</taxon>
        <taxon>Actinomycetes</taxon>
        <taxon>Kitasatosporales</taxon>
        <taxon>Streptomycetaceae</taxon>
        <taxon>Streptomyces</taxon>
        <taxon>Streptomyces aurantiacus group</taxon>
    </lineage>
</organism>
<feature type="region of interest" description="Disordered" evidence="1">
    <location>
        <begin position="133"/>
        <end position="160"/>
    </location>
</feature>
<keyword evidence="3" id="KW-1185">Reference proteome</keyword>
<dbReference type="RefSeq" id="WP_062928487.1">
    <property type="nucleotide sequence ID" value="NZ_CP015098.1"/>
</dbReference>
<gene>
    <name evidence="2" type="ORF">A4E84_23545</name>
</gene>